<dbReference type="Pfam" id="PF13676">
    <property type="entry name" value="TIR_2"/>
    <property type="match status" value="1"/>
</dbReference>
<gene>
    <name evidence="3" type="ORF">JI62_13565</name>
</gene>
<protein>
    <submittedName>
        <fullName evidence="3">Toll-Interleukin receptor</fullName>
    </submittedName>
</protein>
<dbReference type="SUPFAM" id="SSF52540">
    <property type="entry name" value="P-loop containing nucleoside triphosphate hydrolases"/>
    <property type="match status" value="1"/>
</dbReference>
<dbReference type="InterPro" id="IPR057123">
    <property type="entry name" value="STAND_NTPase4_dom"/>
</dbReference>
<dbReference type="InterPro" id="IPR035897">
    <property type="entry name" value="Toll_tir_struct_dom_sf"/>
</dbReference>
<feature type="compositionally biased region" description="Basic and acidic residues" evidence="1">
    <location>
        <begin position="618"/>
        <end position="636"/>
    </location>
</feature>
<keyword evidence="4" id="KW-1185">Reference proteome</keyword>
<feature type="domain" description="TIR" evidence="2">
    <location>
        <begin position="2"/>
        <end position="144"/>
    </location>
</feature>
<dbReference type="RefSeq" id="WP_088700689.1">
    <property type="nucleotide sequence ID" value="NZ_JPUA01000034.1"/>
</dbReference>
<organism evidence="3 4">
    <name type="scientific">Halomonas campaniensis</name>
    <dbReference type="NCBI Taxonomy" id="213554"/>
    <lineage>
        <taxon>Bacteria</taxon>
        <taxon>Pseudomonadati</taxon>
        <taxon>Pseudomonadota</taxon>
        <taxon>Gammaproteobacteria</taxon>
        <taxon>Oceanospirillales</taxon>
        <taxon>Halomonadaceae</taxon>
        <taxon>Halomonas</taxon>
    </lineage>
</organism>
<evidence type="ECO:0000259" key="2">
    <source>
        <dbReference type="PROSITE" id="PS50104"/>
    </source>
</evidence>
<dbReference type="GO" id="GO:0007165">
    <property type="term" value="P:signal transduction"/>
    <property type="evidence" value="ECO:0007669"/>
    <property type="project" value="InterPro"/>
</dbReference>
<accession>A0A246RX13</accession>
<dbReference type="Proteomes" id="UP000197334">
    <property type="component" value="Unassembled WGS sequence"/>
</dbReference>
<dbReference type="AlphaFoldDB" id="A0A246RX13"/>
<dbReference type="Pfam" id="PF24406">
    <property type="entry name" value="nSTAND_NTPase4"/>
    <property type="match status" value="1"/>
</dbReference>
<proteinExistence type="predicted"/>
<evidence type="ECO:0000256" key="1">
    <source>
        <dbReference type="SAM" id="MobiDB-lite"/>
    </source>
</evidence>
<reference evidence="3 4" key="1">
    <citation type="submission" date="2014-08" db="EMBL/GenBank/DDBJ databases">
        <title>Draft genome sequence of a novel L-asparaginase producing marine bacterium, Halomonas campaniensis.</title>
        <authorList>
            <person name="Sundarakrishnan B."/>
            <person name="Moushumi Priya A."/>
            <person name="Raman G."/>
            <person name="Sakthivel N."/>
            <person name="Park S."/>
            <person name="Jayachandran S."/>
        </authorList>
    </citation>
    <scope>NUCLEOTIDE SEQUENCE [LARGE SCALE GENOMIC DNA]</scope>
    <source>
        <strain evidence="3 4">SK03</strain>
    </source>
</reference>
<dbReference type="InterPro" id="IPR027417">
    <property type="entry name" value="P-loop_NTPase"/>
</dbReference>
<dbReference type="SMART" id="SM00255">
    <property type="entry name" value="TIR"/>
    <property type="match status" value="1"/>
</dbReference>
<name>A0A246RX13_9GAMM</name>
<dbReference type="SUPFAM" id="SSF52200">
    <property type="entry name" value="Toll/Interleukin receptor TIR domain"/>
    <property type="match status" value="1"/>
</dbReference>
<dbReference type="EMBL" id="JPUA01000034">
    <property type="protein sequence ID" value="OWV28704.1"/>
    <property type="molecule type" value="Genomic_DNA"/>
</dbReference>
<keyword evidence="3" id="KW-0675">Receptor</keyword>
<sequence>MTSIKVFISYSHKDESYKESLLEHMASLRRSGLIDEWHDRKIIPGQNWAEEISENVASSNLIIFLVSASFLNSDYCITKEASKAMEMHANGEAILVPILIRPCKWDIDELSAFQGLPKDTLPVSKWNNEDEAWLDVVNSIEDLIKDYNLTKGSSGQSLIKKKECITQDSFLEWLDNTEIVLTHRRVDKVKLSDIYTSPDIELDSNETAKDIDIIDSKKLLDIDGNFLLYGEEQQGKTALLKMFFKESLKISALPIYIDAEDVNKSDLEQVLSKLLSVQYDSVGFANLKDYNYKIALVDNFDLIKLNSKFKDIFLSSLEDFFDKVIITCHDSFSYIVADVPSFSNFDSGKILGFGNLKREEIARKWVSLGVEESIEEVDLYDECDEIKKHLNTVIKKNVVPAKPIYVLILMQMFEAYSKQNIELTSYGHCYQQLIYQSLEKSKVKYSEYEKYLNILTEISWAIFKNEGQGLNEFKISSFFKDYSARFLVSDFDAVIKKLKNCSILMEKDLKVNFRYPYIYYFFVAKKIAEGYSSSQEIKNDVELLLEKLHREDASNILIFITHHSKDAWVIDEIKKVLDFLFSENGKAELTKNQLSFMDDFIKQIPDLVIEQREIQNEREQHNKKLDEIERSERKDDEEGEPLDVLANINKAFKGMEVAGQIIRNRHATLTKDTLFDIANCGASTGLRFLDYFIRMSDTSKTEIVNVIETHLAEHPNLSDSEVQDHAQKLYLHLTYGVINGVIRKIASSIGSREAFEVYQKLALHENKPSFTLLKQAIELQFTRSLIYSNIEETANKLRNNPVCLRILKEMVIQHIYMFPVDIRTKQQLSGLLKISVKGQQYLDYKKRGKG</sequence>
<feature type="region of interest" description="Disordered" evidence="1">
    <location>
        <begin position="618"/>
        <end position="639"/>
    </location>
</feature>
<dbReference type="Gene3D" id="3.40.50.300">
    <property type="entry name" value="P-loop containing nucleotide triphosphate hydrolases"/>
    <property type="match status" value="1"/>
</dbReference>
<dbReference type="PROSITE" id="PS50104">
    <property type="entry name" value="TIR"/>
    <property type="match status" value="1"/>
</dbReference>
<dbReference type="InterPro" id="IPR000157">
    <property type="entry name" value="TIR_dom"/>
</dbReference>
<evidence type="ECO:0000313" key="3">
    <source>
        <dbReference type="EMBL" id="OWV28704.1"/>
    </source>
</evidence>
<dbReference type="Gene3D" id="3.40.50.10140">
    <property type="entry name" value="Toll/interleukin-1 receptor homology (TIR) domain"/>
    <property type="match status" value="1"/>
</dbReference>
<dbReference type="OrthoDB" id="1426235at2"/>
<evidence type="ECO:0000313" key="4">
    <source>
        <dbReference type="Proteomes" id="UP000197334"/>
    </source>
</evidence>
<comment type="caution">
    <text evidence="3">The sequence shown here is derived from an EMBL/GenBank/DDBJ whole genome shotgun (WGS) entry which is preliminary data.</text>
</comment>